<reference evidence="1 2" key="1">
    <citation type="submission" date="2019-12" db="EMBL/GenBank/DDBJ databases">
        <title>Full genome sequence of a Bacillus safensis strain isolated from commercially available natto in Indonesia.</title>
        <authorList>
            <person name="Yoshida M."/>
            <person name="Uomi M."/>
            <person name="Waturangi D."/>
            <person name="Ekaputri J.J."/>
            <person name="Setiamarga D.H.E."/>
        </authorList>
    </citation>
    <scope>NUCLEOTIDE SEQUENCE [LARGE SCALE GENOMIC DNA]</scope>
    <source>
        <strain evidence="1 2">IDN1</strain>
    </source>
</reference>
<name>A0A5S9MK27_BACIA</name>
<proteinExistence type="predicted"/>
<dbReference type="Proteomes" id="UP000464658">
    <property type="component" value="Chromosome"/>
</dbReference>
<dbReference type="AlphaFoldDB" id="A0A5S9MK27"/>
<gene>
    <name evidence="1" type="ORF">BsIDN1_58270</name>
</gene>
<evidence type="ECO:0000313" key="2">
    <source>
        <dbReference type="Proteomes" id="UP000464658"/>
    </source>
</evidence>
<protein>
    <submittedName>
        <fullName evidence="1">Uncharacterized protein</fullName>
    </submittedName>
</protein>
<organism evidence="1 2">
    <name type="scientific">Bacillus safensis</name>
    <dbReference type="NCBI Taxonomy" id="561879"/>
    <lineage>
        <taxon>Bacteria</taxon>
        <taxon>Bacillati</taxon>
        <taxon>Bacillota</taxon>
        <taxon>Bacilli</taxon>
        <taxon>Bacillales</taxon>
        <taxon>Bacillaceae</taxon>
        <taxon>Bacillus</taxon>
    </lineage>
</organism>
<accession>A0A5S9MK27</accession>
<sequence>MVGLSADVIEAFQHQKFRENVRQFKRIIEELVLTTKKSGYITLNRAKAAIDQLAFENEKKNSCPAI</sequence>
<dbReference type="EMBL" id="AP021906">
    <property type="protein sequence ID" value="BBP92209.1"/>
    <property type="molecule type" value="Genomic_DNA"/>
</dbReference>
<evidence type="ECO:0000313" key="1">
    <source>
        <dbReference type="EMBL" id="BBP92209.1"/>
    </source>
</evidence>